<evidence type="ECO:0000256" key="6">
    <source>
        <dbReference type="ARBA" id="ARBA00023145"/>
    </source>
</evidence>
<keyword evidence="11" id="KW-1185">Reference proteome</keyword>
<dbReference type="CDD" id="cd02620">
    <property type="entry name" value="Peptidase_C1A_CathepsinB"/>
    <property type="match status" value="1"/>
</dbReference>
<dbReference type="PANTHER" id="PTHR12411">
    <property type="entry name" value="CYSTEINE PROTEASE FAMILY C1-RELATED"/>
    <property type="match status" value="1"/>
</dbReference>
<feature type="chain" id="PRO_5019386359" description="Peptidase C1A papain C-terminal domain-containing protein" evidence="8">
    <location>
        <begin position="19"/>
        <end position="334"/>
    </location>
</feature>
<dbReference type="InterPro" id="IPR000668">
    <property type="entry name" value="Peptidase_C1A_C"/>
</dbReference>
<dbReference type="PROSITE" id="PS00639">
    <property type="entry name" value="THIOL_PROTEASE_HIS"/>
    <property type="match status" value="1"/>
</dbReference>
<evidence type="ECO:0000313" key="10">
    <source>
        <dbReference type="EMBL" id="RWS22856.1"/>
    </source>
</evidence>
<dbReference type="EMBL" id="NCKV01007726">
    <property type="protein sequence ID" value="RWS22856.1"/>
    <property type="molecule type" value="Genomic_DNA"/>
</dbReference>
<dbReference type="InterPro" id="IPR025661">
    <property type="entry name" value="Pept_asp_AS"/>
</dbReference>
<dbReference type="InterPro" id="IPR038765">
    <property type="entry name" value="Papain-like_cys_pep_sf"/>
</dbReference>
<dbReference type="Gene3D" id="3.90.70.10">
    <property type="entry name" value="Cysteine proteinases"/>
    <property type="match status" value="1"/>
</dbReference>
<keyword evidence="4" id="KW-0378">Hydrolase</keyword>
<dbReference type="InterPro" id="IPR012599">
    <property type="entry name" value="Propeptide_C1A"/>
</dbReference>
<dbReference type="GO" id="GO:0004197">
    <property type="term" value="F:cysteine-type endopeptidase activity"/>
    <property type="evidence" value="ECO:0007669"/>
    <property type="project" value="InterPro"/>
</dbReference>
<keyword evidence="5" id="KW-0788">Thiol protease</keyword>
<keyword evidence="3 8" id="KW-0732">Signal</keyword>
<evidence type="ECO:0000256" key="8">
    <source>
        <dbReference type="SAM" id="SignalP"/>
    </source>
</evidence>
<comment type="similarity">
    <text evidence="1">Belongs to the peptidase C1 family.</text>
</comment>
<feature type="domain" description="Peptidase C1A papain C-terminal" evidence="9">
    <location>
        <begin position="84"/>
        <end position="331"/>
    </location>
</feature>
<dbReference type="InterPro" id="IPR013128">
    <property type="entry name" value="Peptidase_C1A"/>
</dbReference>
<dbReference type="PRINTS" id="PR00705">
    <property type="entry name" value="PAPAIN"/>
</dbReference>
<dbReference type="PROSITE" id="PS00139">
    <property type="entry name" value="THIOL_PROTEASE_CYS"/>
    <property type="match status" value="1"/>
</dbReference>
<evidence type="ECO:0000256" key="7">
    <source>
        <dbReference type="ARBA" id="ARBA00023157"/>
    </source>
</evidence>
<dbReference type="OrthoDB" id="640249at2759"/>
<keyword evidence="6" id="KW-0865">Zymogen</keyword>
<name>A0A443S5M4_9ACAR</name>
<sequence length="334" mass="36886">MKLVVCFLLSFVFSVAYSKLTISRHVRPLSNEMVNAINNLHTTWKAGKNFDESELKLVKKMLGAKKSHRRLLPRLQHDLSSIQIPDEFDARKNWPDCPSISLIRDQGSCGSCWAFGAVEAISDRICIASKSSVKVDISAENLLACCDSCGSGCNGGYPSAAWQYWVQSGLVTGGLYNSNDGCQPYSIPACEHHIIGPRPNCTGEGDTPQCSHECRSGYPKSYDDDKYYGKRAYSVSGVKQIQAEIMKHGPVEADFTVYSDFPSYKSGVYQAHSSQELGGHAIRILGWGEENGTPYWLIANSWNNDWGDKGYFKILRGSDECGIEDDINAGLPKL</sequence>
<keyword evidence="2" id="KW-0645">Protease</keyword>
<evidence type="ECO:0000256" key="5">
    <source>
        <dbReference type="ARBA" id="ARBA00022807"/>
    </source>
</evidence>
<dbReference type="InterPro" id="IPR000169">
    <property type="entry name" value="Pept_cys_AS"/>
</dbReference>
<dbReference type="SUPFAM" id="SSF54001">
    <property type="entry name" value="Cysteine proteinases"/>
    <property type="match status" value="1"/>
</dbReference>
<dbReference type="Proteomes" id="UP000288716">
    <property type="component" value="Unassembled WGS sequence"/>
</dbReference>
<reference evidence="10 11" key="1">
    <citation type="journal article" date="2018" name="Gigascience">
        <title>Genomes of trombidid mites reveal novel predicted allergens and laterally-transferred genes associated with secondary metabolism.</title>
        <authorList>
            <person name="Dong X."/>
            <person name="Chaisiri K."/>
            <person name="Xia D."/>
            <person name="Armstrong S.D."/>
            <person name="Fang Y."/>
            <person name="Donnelly M.J."/>
            <person name="Kadowaki T."/>
            <person name="McGarry J.W."/>
            <person name="Darby A.C."/>
            <person name="Makepeace B.L."/>
        </authorList>
    </citation>
    <scope>NUCLEOTIDE SEQUENCE [LARGE SCALE GENOMIC DNA]</scope>
    <source>
        <strain evidence="10">UoL-UT</strain>
    </source>
</reference>
<keyword evidence="7" id="KW-1015">Disulfide bond</keyword>
<dbReference type="VEuPathDB" id="VectorBase:LDEU009184"/>
<dbReference type="GO" id="GO:0006508">
    <property type="term" value="P:proteolysis"/>
    <property type="evidence" value="ECO:0007669"/>
    <property type="project" value="UniProtKB-KW"/>
</dbReference>
<evidence type="ECO:0000256" key="3">
    <source>
        <dbReference type="ARBA" id="ARBA00022729"/>
    </source>
</evidence>
<accession>A0A443S5M4</accession>
<evidence type="ECO:0000259" key="9">
    <source>
        <dbReference type="SMART" id="SM00645"/>
    </source>
</evidence>
<dbReference type="AlphaFoldDB" id="A0A443S5M4"/>
<evidence type="ECO:0000313" key="11">
    <source>
        <dbReference type="Proteomes" id="UP000288716"/>
    </source>
</evidence>
<dbReference type="PROSITE" id="PS00640">
    <property type="entry name" value="THIOL_PROTEASE_ASN"/>
    <property type="match status" value="1"/>
</dbReference>
<dbReference type="STRING" id="299467.A0A443S5M4"/>
<dbReference type="Pfam" id="PF00112">
    <property type="entry name" value="Peptidase_C1"/>
    <property type="match status" value="1"/>
</dbReference>
<dbReference type="Pfam" id="PF08127">
    <property type="entry name" value="Propeptide_C1"/>
    <property type="match status" value="1"/>
</dbReference>
<dbReference type="InterPro" id="IPR025660">
    <property type="entry name" value="Pept_his_AS"/>
</dbReference>
<evidence type="ECO:0000256" key="4">
    <source>
        <dbReference type="ARBA" id="ARBA00022801"/>
    </source>
</evidence>
<organism evidence="10 11">
    <name type="scientific">Leptotrombidium deliense</name>
    <dbReference type="NCBI Taxonomy" id="299467"/>
    <lineage>
        <taxon>Eukaryota</taxon>
        <taxon>Metazoa</taxon>
        <taxon>Ecdysozoa</taxon>
        <taxon>Arthropoda</taxon>
        <taxon>Chelicerata</taxon>
        <taxon>Arachnida</taxon>
        <taxon>Acari</taxon>
        <taxon>Acariformes</taxon>
        <taxon>Trombidiformes</taxon>
        <taxon>Prostigmata</taxon>
        <taxon>Anystina</taxon>
        <taxon>Parasitengona</taxon>
        <taxon>Trombiculoidea</taxon>
        <taxon>Trombiculidae</taxon>
        <taxon>Leptotrombidium</taxon>
    </lineage>
</organism>
<proteinExistence type="inferred from homology"/>
<dbReference type="FunFam" id="3.90.70.10:FF:000031">
    <property type="entry name" value="Cathepsin B"/>
    <property type="match status" value="1"/>
</dbReference>
<feature type="signal peptide" evidence="8">
    <location>
        <begin position="1"/>
        <end position="18"/>
    </location>
</feature>
<evidence type="ECO:0000256" key="1">
    <source>
        <dbReference type="ARBA" id="ARBA00008455"/>
    </source>
</evidence>
<gene>
    <name evidence="10" type="ORF">B4U80_05385</name>
</gene>
<evidence type="ECO:0000256" key="2">
    <source>
        <dbReference type="ARBA" id="ARBA00022670"/>
    </source>
</evidence>
<comment type="caution">
    <text evidence="10">The sequence shown here is derived from an EMBL/GenBank/DDBJ whole genome shotgun (WGS) entry which is preliminary data.</text>
</comment>
<dbReference type="SMART" id="SM00645">
    <property type="entry name" value="Pept_C1"/>
    <property type="match status" value="1"/>
</dbReference>
<protein>
    <recommendedName>
        <fullName evidence="9">Peptidase C1A papain C-terminal domain-containing protein</fullName>
    </recommendedName>
</protein>